<keyword evidence="3" id="KW-1185">Reference proteome</keyword>
<dbReference type="AlphaFoldDB" id="A0A6G4WFD2"/>
<dbReference type="Pfam" id="PF22036">
    <property type="entry name" value="MoaF_like"/>
    <property type="match status" value="1"/>
</dbReference>
<dbReference type="InterPro" id="IPR053892">
    <property type="entry name" value="MoaF-like"/>
</dbReference>
<evidence type="ECO:0000313" key="2">
    <source>
        <dbReference type="EMBL" id="NGO52817.1"/>
    </source>
</evidence>
<reference evidence="2 3" key="1">
    <citation type="submission" date="2020-02" db="EMBL/GenBank/DDBJ databases">
        <title>Genome sequence of strain CCNWXJ40-4.</title>
        <authorList>
            <person name="Gao J."/>
            <person name="Sun J."/>
        </authorList>
    </citation>
    <scope>NUCLEOTIDE SEQUENCE [LARGE SCALE GENOMIC DNA]</scope>
    <source>
        <strain evidence="2 3">CCNWXJ 40-4</strain>
    </source>
</reference>
<sequence length="108" mass="11926">MTDTAFPATGHVYKADYGDPVFRVAFDTDGKTLRWAPFAAADFDAEAATETYQATFIRPGVFMVTWREADGTTVSHVEDFENATVHAAITMPDHQFLTLTGRWTGCAE</sequence>
<accession>A0A6G4WFD2</accession>
<feature type="domain" description="MoaF-like" evidence="1">
    <location>
        <begin position="9"/>
        <end position="104"/>
    </location>
</feature>
<comment type="caution">
    <text evidence="2">The sequence shown here is derived from an EMBL/GenBank/DDBJ whole genome shotgun (WGS) entry which is preliminary data.</text>
</comment>
<evidence type="ECO:0000259" key="1">
    <source>
        <dbReference type="Pfam" id="PF22036"/>
    </source>
</evidence>
<proteinExistence type="predicted"/>
<protein>
    <recommendedName>
        <fullName evidence="1">MoaF-like domain-containing protein</fullName>
    </recommendedName>
</protein>
<gene>
    <name evidence="2" type="ORF">G6N73_16815</name>
</gene>
<evidence type="ECO:0000313" key="3">
    <source>
        <dbReference type="Proteomes" id="UP001642900"/>
    </source>
</evidence>
<organism evidence="2 3">
    <name type="scientific">Allomesorhizobium camelthorni</name>
    <dbReference type="NCBI Taxonomy" id="475069"/>
    <lineage>
        <taxon>Bacteria</taxon>
        <taxon>Pseudomonadati</taxon>
        <taxon>Pseudomonadota</taxon>
        <taxon>Alphaproteobacteria</taxon>
        <taxon>Hyphomicrobiales</taxon>
        <taxon>Phyllobacteriaceae</taxon>
        <taxon>Allomesorhizobium</taxon>
    </lineage>
</organism>
<dbReference type="Gene3D" id="2.40.128.20">
    <property type="match status" value="1"/>
</dbReference>
<dbReference type="Proteomes" id="UP001642900">
    <property type="component" value="Unassembled WGS sequence"/>
</dbReference>
<dbReference type="InterPro" id="IPR012674">
    <property type="entry name" value="Calycin"/>
</dbReference>
<dbReference type="RefSeq" id="WP_165029568.1">
    <property type="nucleotide sequence ID" value="NZ_JAAKZF010000022.1"/>
</dbReference>
<name>A0A6G4WFD2_9HYPH</name>
<dbReference type="EMBL" id="JAAKZF010000022">
    <property type="protein sequence ID" value="NGO52817.1"/>
    <property type="molecule type" value="Genomic_DNA"/>
</dbReference>